<name>A0ABX9LVK7_9LACO</name>
<evidence type="ECO:0000313" key="3">
    <source>
        <dbReference type="EMBL" id="RHW50903.1"/>
    </source>
</evidence>
<proteinExistence type="predicted"/>
<organism evidence="3 4">
    <name type="scientific">Lactobacillus bombicola</name>
    <dbReference type="NCBI Taxonomy" id="1505723"/>
    <lineage>
        <taxon>Bacteria</taxon>
        <taxon>Bacillati</taxon>
        <taxon>Bacillota</taxon>
        <taxon>Bacilli</taxon>
        <taxon>Lactobacillales</taxon>
        <taxon>Lactobacillaceae</taxon>
        <taxon>Lactobacillus</taxon>
    </lineage>
</organism>
<protein>
    <submittedName>
        <fullName evidence="3">PTS galactitol transporter subunit IIB</fullName>
    </submittedName>
</protein>
<dbReference type="EMBL" id="QOCU01000006">
    <property type="protein sequence ID" value="RHW50903.1"/>
    <property type="molecule type" value="Genomic_DNA"/>
</dbReference>
<dbReference type="InterPro" id="IPR036095">
    <property type="entry name" value="PTS_EIIB-like_sf"/>
</dbReference>
<dbReference type="Gene3D" id="3.40.50.2300">
    <property type="match status" value="1"/>
</dbReference>
<dbReference type="Pfam" id="PF02302">
    <property type="entry name" value="PTS_IIB"/>
    <property type="match status" value="1"/>
</dbReference>
<reference evidence="3 4" key="1">
    <citation type="submission" date="2018-07" db="EMBL/GenBank/DDBJ databases">
        <title>Genome sequences of six Lactobacillus spp. isolated from bumble bee guts.</title>
        <authorList>
            <person name="Motta E.V.S."/>
            <person name="Moran N.A."/>
        </authorList>
    </citation>
    <scope>NUCLEOTIDE SEQUENCE [LARGE SCALE GENOMIC DNA]</scope>
    <source>
        <strain evidence="3 4">BI-4G</strain>
    </source>
</reference>
<feature type="domain" description="Phosphotransferase system EIIB component type 2/3" evidence="2">
    <location>
        <begin position="4"/>
        <end position="59"/>
    </location>
</feature>
<dbReference type="InterPro" id="IPR003501">
    <property type="entry name" value="PTS_EIIB_2/3"/>
</dbReference>
<evidence type="ECO:0000313" key="4">
    <source>
        <dbReference type="Proteomes" id="UP000283380"/>
    </source>
</evidence>
<dbReference type="Proteomes" id="UP000283380">
    <property type="component" value="Unassembled WGS sequence"/>
</dbReference>
<gene>
    <name evidence="3" type="ORF">DS834_06410</name>
</gene>
<keyword evidence="4" id="KW-1185">Reference proteome</keyword>
<comment type="caution">
    <text evidence="3">The sequence shown here is derived from an EMBL/GenBank/DDBJ whole genome shotgun (WGS) entry which is preliminary data.</text>
</comment>
<accession>A0ABX9LVK7</accession>
<dbReference type="SUPFAM" id="SSF52794">
    <property type="entry name" value="PTS system IIB component-like"/>
    <property type="match status" value="1"/>
</dbReference>
<dbReference type="RefSeq" id="WP_118907142.1">
    <property type="nucleotide sequence ID" value="NZ_QOCU01000006.1"/>
</dbReference>
<evidence type="ECO:0000256" key="1">
    <source>
        <dbReference type="ARBA" id="ARBA00022679"/>
    </source>
</evidence>
<evidence type="ECO:0000259" key="2">
    <source>
        <dbReference type="Pfam" id="PF02302"/>
    </source>
</evidence>
<sequence length="107" mass="11339">MKTILVCCGTGVATSPQVSNKINEFLANNGLDKLAKATPEPIGEAKTTIENDANVIIYIGIAPADSELQEVLDENNVIGMVGLPWLTGMGQDEANQKIADIVRQATN</sequence>
<keyword evidence="1" id="KW-0808">Transferase</keyword>